<reference evidence="3" key="1">
    <citation type="submission" date="2020-05" db="EMBL/GenBank/DDBJ databases">
        <authorList>
            <person name="Chiriac C."/>
            <person name="Salcher M."/>
            <person name="Ghai R."/>
            <person name="Kavagutti S V."/>
        </authorList>
    </citation>
    <scope>NUCLEOTIDE SEQUENCE</scope>
</reference>
<name>A0A6J5TBC2_9CAUD</name>
<evidence type="ECO:0000256" key="1">
    <source>
        <dbReference type="ARBA" id="ARBA00009497"/>
    </source>
</evidence>
<dbReference type="PIRSF" id="PIRSF005900">
    <property type="entry name" value="Dps"/>
    <property type="match status" value="1"/>
</dbReference>
<dbReference type="InterPro" id="IPR008331">
    <property type="entry name" value="Ferritin_DPS_dom"/>
</dbReference>
<dbReference type="InterPro" id="IPR012347">
    <property type="entry name" value="Ferritin-like"/>
</dbReference>
<proteinExistence type="inferred from homology"/>
<dbReference type="InterPro" id="IPR009078">
    <property type="entry name" value="Ferritin-like_SF"/>
</dbReference>
<dbReference type="EMBL" id="LR798269">
    <property type="protein sequence ID" value="CAB5219529.1"/>
    <property type="molecule type" value="Genomic_DNA"/>
</dbReference>
<dbReference type="CDD" id="cd01043">
    <property type="entry name" value="DPS"/>
    <property type="match status" value="1"/>
</dbReference>
<dbReference type="PANTHER" id="PTHR42932:SF1">
    <property type="entry name" value="GENERAL STRESS PROTEIN 20U"/>
    <property type="match status" value="1"/>
</dbReference>
<keyword evidence="3" id="KW-0238">DNA-binding</keyword>
<evidence type="ECO:0000313" key="3">
    <source>
        <dbReference type="EMBL" id="CAB5219529.1"/>
    </source>
</evidence>
<gene>
    <name evidence="3" type="ORF">UFOVP222_84</name>
</gene>
<dbReference type="SUPFAM" id="SSF47240">
    <property type="entry name" value="Ferritin-like"/>
    <property type="match status" value="1"/>
</dbReference>
<evidence type="ECO:0000259" key="2">
    <source>
        <dbReference type="Pfam" id="PF00210"/>
    </source>
</evidence>
<comment type="similarity">
    <text evidence="1">Belongs to the Dps family.</text>
</comment>
<organism evidence="3">
    <name type="scientific">uncultured Caudovirales phage</name>
    <dbReference type="NCBI Taxonomy" id="2100421"/>
    <lineage>
        <taxon>Viruses</taxon>
        <taxon>Duplodnaviria</taxon>
        <taxon>Heunggongvirae</taxon>
        <taxon>Uroviricota</taxon>
        <taxon>Caudoviricetes</taxon>
        <taxon>Peduoviridae</taxon>
        <taxon>Maltschvirus</taxon>
        <taxon>Maltschvirus maltsch</taxon>
    </lineage>
</organism>
<dbReference type="GO" id="GO:0008199">
    <property type="term" value="F:ferric iron binding"/>
    <property type="evidence" value="ECO:0007669"/>
    <property type="project" value="InterPro"/>
</dbReference>
<dbReference type="Gene3D" id="1.20.1260.10">
    <property type="match status" value="1"/>
</dbReference>
<accession>A0A6J5TBC2</accession>
<dbReference type="GO" id="GO:0003677">
    <property type="term" value="F:DNA binding"/>
    <property type="evidence" value="ECO:0007669"/>
    <property type="project" value="UniProtKB-KW"/>
</dbReference>
<dbReference type="PANTHER" id="PTHR42932">
    <property type="entry name" value="GENERAL STRESS PROTEIN 20U"/>
    <property type="match status" value="1"/>
</dbReference>
<dbReference type="Pfam" id="PF00210">
    <property type="entry name" value="Ferritin"/>
    <property type="match status" value="1"/>
</dbReference>
<feature type="domain" description="Ferritin/DPS" evidence="2">
    <location>
        <begin position="11"/>
        <end position="146"/>
    </location>
</feature>
<sequence length="151" mass="16879">MNEELVNTLKVLTADAVALKFKAHGYHWNVEGDDFPQWHDKLGDIYEDLDGAIDTFAEWIRMVDVNAYAPFKLSRFAELTNIPETDVSSDPMVMIADLCDSFDIAIASYVAGFDAATAAKQNGLANFMADRQTALQKWCWQLRASLKPIGD</sequence>
<dbReference type="InterPro" id="IPR002177">
    <property type="entry name" value="DPS_DNA-bd"/>
</dbReference>
<protein>
    <submittedName>
        <fullName evidence="3">Dps DNA-binding ferritin-like protein (Oxidative damage protectant)</fullName>
    </submittedName>
</protein>